<dbReference type="GO" id="GO:0015031">
    <property type="term" value="P:protein transport"/>
    <property type="evidence" value="ECO:0007669"/>
    <property type="project" value="UniProtKB-KW"/>
</dbReference>
<evidence type="ECO:0000259" key="5">
    <source>
        <dbReference type="Pfam" id="PF09177"/>
    </source>
</evidence>
<dbReference type="SUPFAM" id="SSF47661">
    <property type="entry name" value="t-snare proteins"/>
    <property type="match status" value="1"/>
</dbReference>
<dbReference type="PANTHER" id="PTHR34949">
    <property type="entry name" value="OS05G0443700 PROTEIN"/>
    <property type="match status" value="1"/>
</dbReference>
<protein>
    <submittedName>
        <fullName evidence="6">Syntaxin/t-SNARE family protein</fullName>
    </submittedName>
</protein>
<dbReference type="Pfam" id="PF09177">
    <property type="entry name" value="STX6_10_61_N"/>
    <property type="match status" value="1"/>
</dbReference>
<dbReference type="GO" id="GO:0012505">
    <property type="term" value="C:endomembrane system"/>
    <property type="evidence" value="ECO:0007669"/>
    <property type="project" value="UniProtKB-SubCell"/>
</dbReference>
<gene>
    <name evidence="6" type="ORF">O6P43_009568</name>
</gene>
<accession>A0AAD7PYK1</accession>
<reference evidence="6" key="1">
    <citation type="journal article" date="2023" name="Science">
        <title>Elucidation of the pathway for biosynthesis of saponin adjuvants from the soapbark tree.</title>
        <authorList>
            <person name="Reed J."/>
            <person name="Orme A."/>
            <person name="El-Demerdash A."/>
            <person name="Owen C."/>
            <person name="Martin L.B.B."/>
            <person name="Misra R.C."/>
            <person name="Kikuchi S."/>
            <person name="Rejzek M."/>
            <person name="Martin A.C."/>
            <person name="Harkess A."/>
            <person name="Leebens-Mack J."/>
            <person name="Louveau T."/>
            <person name="Stephenson M.J."/>
            <person name="Osbourn A."/>
        </authorList>
    </citation>
    <scope>NUCLEOTIDE SEQUENCE</scope>
    <source>
        <strain evidence="6">S10</strain>
    </source>
</reference>
<comment type="caution">
    <text evidence="6">The sequence shown here is derived from an EMBL/GenBank/DDBJ whole genome shotgun (WGS) entry which is preliminary data.</text>
</comment>
<dbReference type="EMBL" id="JARAOO010000004">
    <property type="protein sequence ID" value="KAJ7971555.1"/>
    <property type="molecule type" value="Genomic_DNA"/>
</dbReference>
<dbReference type="CDD" id="cd21442">
    <property type="entry name" value="SNARE_NTD_STX6-like"/>
    <property type="match status" value="1"/>
</dbReference>
<keyword evidence="4" id="KW-1133">Transmembrane helix</keyword>
<dbReference type="AlphaFoldDB" id="A0AAD7PYK1"/>
<keyword evidence="1" id="KW-0653">Protein transport</keyword>
<evidence type="ECO:0000256" key="4">
    <source>
        <dbReference type="SAM" id="Phobius"/>
    </source>
</evidence>
<dbReference type="PANTHER" id="PTHR34949:SF2">
    <property type="entry name" value="OS05G0443700 PROTEIN"/>
    <property type="match status" value="1"/>
</dbReference>
<feature type="compositionally biased region" description="Polar residues" evidence="3">
    <location>
        <begin position="165"/>
        <end position="179"/>
    </location>
</feature>
<proteinExistence type="predicted"/>
<dbReference type="InterPro" id="IPR010989">
    <property type="entry name" value="SNARE"/>
</dbReference>
<evidence type="ECO:0000256" key="2">
    <source>
        <dbReference type="ARBA" id="ARBA00046280"/>
    </source>
</evidence>
<keyword evidence="4" id="KW-0472">Membrane</keyword>
<keyword evidence="7" id="KW-1185">Reference proteome</keyword>
<dbReference type="KEGG" id="qsa:O6P43_009568"/>
<feature type="domain" description="Syntaxin 6/10/61 N-terminal" evidence="5">
    <location>
        <begin position="11"/>
        <end position="112"/>
    </location>
</feature>
<feature type="region of interest" description="Disordered" evidence="3">
    <location>
        <begin position="139"/>
        <end position="180"/>
    </location>
</feature>
<dbReference type="Gene3D" id="1.20.58.90">
    <property type="match status" value="1"/>
</dbReference>
<name>A0AAD7PYK1_QUISA</name>
<evidence type="ECO:0000256" key="3">
    <source>
        <dbReference type="SAM" id="MobiDB-lite"/>
    </source>
</evidence>
<feature type="transmembrane region" description="Helical" evidence="4">
    <location>
        <begin position="361"/>
        <end position="380"/>
    </location>
</feature>
<evidence type="ECO:0000256" key="1">
    <source>
        <dbReference type="ARBA" id="ARBA00022927"/>
    </source>
</evidence>
<evidence type="ECO:0000313" key="6">
    <source>
        <dbReference type="EMBL" id="KAJ7971555.1"/>
    </source>
</evidence>
<dbReference type="InterPro" id="IPR015260">
    <property type="entry name" value="Syntaxin-6/10/61_N"/>
</dbReference>
<keyword evidence="1" id="KW-0813">Transport</keyword>
<keyword evidence="4" id="KW-0812">Transmembrane</keyword>
<feature type="compositionally biased region" description="Basic and acidic residues" evidence="3">
    <location>
        <begin position="148"/>
        <end position="160"/>
    </location>
</feature>
<evidence type="ECO:0000313" key="7">
    <source>
        <dbReference type="Proteomes" id="UP001163823"/>
    </source>
</evidence>
<dbReference type="GO" id="GO:0016020">
    <property type="term" value="C:membrane"/>
    <property type="evidence" value="ECO:0007669"/>
    <property type="project" value="InterPro"/>
</dbReference>
<dbReference type="Proteomes" id="UP001163823">
    <property type="component" value="Chromosome 4"/>
</dbReference>
<comment type="subcellular location">
    <subcellularLocation>
        <location evidence="2">Endomembrane system</location>
        <topology evidence="2">Single-pass type IV membrane protein</topology>
    </subcellularLocation>
</comment>
<sequence>MASSLHRWESDPLFSAAEVIQDSADRMESIFHLLLHELSVGQGDHPDPSLLTSIEYHRRDLATTLETAKWQLEDFERAVGFSAETNPSQMREDIISRHRQFIRAIREHIIHVEDAAMGDHRINTEWLQLNEQDRDKLASFLSGGNSTEHTDHNDSEESSLRRFLSPTTASNSQDSNSGALVQRGRDTCDLTLNGTVHAGHNYDIGEQINSRKEGFPRPKESSWLDFKTVESLQETGCPRHDEDGSWDLERNEGRPKSFFLDNKLRGFLNRGNVVRFWNNIWTAYDSRITRNYTKRLKDGEGQSHLPSYNGQLLETRLTYFGSLQGLCSTILTKVMYFCTNLGAYRARFQRFPFNVQITHHFAQLTLILLSVLIISGILVFRVA</sequence>
<dbReference type="GO" id="GO:0048193">
    <property type="term" value="P:Golgi vesicle transport"/>
    <property type="evidence" value="ECO:0007669"/>
    <property type="project" value="InterPro"/>
</dbReference>
<organism evidence="6 7">
    <name type="scientific">Quillaja saponaria</name>
    <name type="common">Soap bark tree</name>
    <dbReference type="NCBI Taxonomy" id="32244"/>
    <lineage>
        <taxon>Eukaryota</taxon>
        <taxon>Viridiplantae</taxon>
        <taxon>Streptophyta</taxon>
        <taxon>Embryophyta</taxon>
        <taxon>Tracheophyta</taxon>
        <taxon>Spermatophyta</taxon>
        <taxon>Magnoliopsida</taxon>
        <taxon>eudicotyledons</taxon>
        <taxon>Gunneridae</taxon>
        <taxon>Pentapetalae</taxon>
        <taxon>rosids</taxon>
        <taxon>fabids</taxon>
        <taxon>Fabales</taxon>
        <taxon>Quillajaceae</taxon>
        <taxon>Quillaja</taxon>
    </lineage>
</organism>